<evidence type="ECO:0000256" key="1">
    <source>
        <dbReference type="SAM" id="MobiDB-lite"/>
    </source>
</evidence>
<feature type="compositionally biased region" description="Low complexity" evidence="1">
    <location>
        <begin position="733"/>
        <end position="755"/>
    </location>
</feature>
<feature type="region of interest" description="Disordered" evidence="1">
    <location>
        <begin position="1"/>
        <end position="42"/>
    </location>
</feature>
<dbReference type="Proteomes" id="UP000324907">
    <property type="component" value="Unassembled WGS sequence"/>
</dbReference>
<feature type="region of interest" description="Disordered" evidence="1">
    <location>
        <begin position="618"/>
        <end position="670"/>
    </location>
</feature>
<evidence type="ECO:0000313" key="2">
    <source>
        <dbReference type="EMBL" id="KAA0149689.1"/>
    </source>
</evidence>
<accession>A0A5A8CAR0</accession>
<dbReference type="AlphaFoldDB" id="A0A5A8CAR0"/>
<feature type="region of interest" description="Disordered" evidence="1">
    <location>
        <begin position="374"/>
        <end position="438"/>
    </location>
</feature>
<organism evidence="2 3">
    <name type="scientific">Cafeteria roenbergensis</name>
    <name type="common">Marine flagellate</name>
    <dbReference type="NCBI Taxonomy" id="33653"/>
    <lineage>
        <taxon>Eukaryota</taxon>
        <taxon>Sar</taxon>
        <taxon>Stramenopiles</taxon>
        <taxon>Bigyra</taxon>
        <taxon>Opalozoa</taxon>
        <taxon>Bicosoecida</taxon>
        <taxon>Cafeteriaceae</taxon>
        <taxon>Cafeteria</taxon>
    </lineage>
</organism>
<reference evidence="2 3" key="1">
    <citation type="submission" date="2019-07" db="EMBL/GenBank/DDBJ databases">
        <title>Genomes of Cafeteria roenbergensis.</title>
        <authorList>
            <person name="Fischer M.G."/>
            <person name="Hackl T."/>
            <person name="Roman M."/>
        </authorList>
    </citation>
    <scope>NUCLEOTIDE SEQUENCE [LARGE SCALE GENOMIC DNA]</scope>
    <source>
        <strain evidence="2 3">RCC970-E3</strain>
    </source>
</reference>
<evidence type="ECO:0000313" key="3">
    <source>
        <dbReference type="Proteomes" id="UP000324907"/>
    </source>
</evidence>
<protein>
    <submittedName>
        <fullName evidence="2">Uncharacterized protein</fullName>
    </submittedName>
</protein>
<comment type="caution">
    <text evidence="2">The sequence shown here is derived from an EMBL/GenBank/DDBJ whole genome shotgun (WGS) entry which is preliminary data.</text>
</comment>
<dbReference type="EMBL" id="VLTL01000242">
    <property type="protein sequence ID" value="KAA0149689.1"/>
    <property type="molecule type" value="Genomic_DNA"/>
</dbReference>
<feature type="compositionally biased region" description="Acidic residues" evidence="1">
    <location>
        <begin position="621"/>
        <end position="640"/>
    </location>
</feature>
<proteinExistence type="predicted"/>
<feature type="compositionally biased region" description="Acidic residues" evidence="1">
    <location>
        <begin position="394"/>
        <end position="410"/>
    </location>
</feature>
<sequence length="1189" mass="122937">MSGRSSRAKPPLGGGERCAASSKRGRQLAAPQEQAGDSKTSNFQELLADVARTDILKREALDSVIDNSQGPLARGRASWLSSVTATFAGADTFAATDRDLASRQESLLAQSLPEDGEGFFVSDPIDVPVHVLERVVSAAEEWLSDADAALVDGDFASKRDLLAKARQAAEAGGPARALPSGAGPLSMLETAAAVAASCPWTPLPVGRAMCIRTVAAMVSSIDEATAAAAYRAAVAMLHPLRSPPPGAAMMRQGSAGGIFEQIWGPMGPLPGQAAAASTERLGHVAAGRVEWVPRVCVWLAVLWLAGGRSRVFGACRGQGESGLQGRPVAVLSAEELDAGLRLGSELDSATGFGGEPGVDGGELCRAEGALRCVEEDDDDEQGSAGSAKDAELTPADEEDEDEDEEEDDEPAGPRAVHASPSRRAAPPGPSRPVERAVASVESTERLAAVLASGGLGAAAAALRPVDPAVYRLPHSLRDDQLVRLWAAVMREARAATGERSAAAATRDSTGCDGPASPATEVTVTLRNLGPGPRLMTRYLAECIRAVGRASAVPSAGGRAPSAQERRTAMQCYPSQDLELALHTSLRMLADPAVFCDTGLCDAVKDLADVCAGELYRREDQEIAETEEDEDDEDEGADEDAGGAPGGGAAVAGDSKPACGSTKDGAEADGDGGDVLLSRAAWLAEEWTQRQADRLAEVFGAPWPSVAEQALLENEARSAAGVLASALQSLRRPAAPSAHASPSLGALAPASPARGPQLPAAAGSLAAKRTQGHGSSVWLHSGRAGDEAISPLRLGQVLMVRRDAAAGTVVELLDPHGATQTNQWRRVVLTDWVPTRTVADSATGKVASRQAGFACVEPATGAVLGPLDLSGFLVRVLPTDAQLEAAAERALDAGRAVVPRMQEVALSSAGLAQPFALNLAKILERMPGSMPSASPASSHLRGALGFSLLHHTVLSGDNLQARQASRRAQQQVSEAVAELAALHRRHHEALSACPQTDGSVSESAAARAARRDVSAQTDALSELLRKACAQSGATWVRPSSLPPASGPKTLLSKAALVAGGPVALSQHLSTADAVHFRRLACLASFLDAAVVGTWRPDADAVADADPGAPWVESVKVPRCDGVAVLQARPRTAPSARFVADLNGLLERWRGEVVAYGSPPPPEAARAKAVIDSLIVRLSANLRDRGGASGR</sequence>
<gene>
    <name evidence="2" type="ORF">FNF28_07330</name>
</gene>
<feature type="compositionally biased region" description="Low complexity" evidence="1">
    <location>
        <begin position="413"/>
        <end position="425"/>
    </location>
</feature>
<feature type="region of interest" description="Disordered" evidence="1">
    <location>
        <begin position="733"/>
        <end position="765"/>
    </location>
</feature>
<name>A0A5A8CAR0_CAFRO</name>
<feature type="region of interest" description="Disordered" evidence="1">
    <location>
        <begin position="499"/>
        <end position="518"/>
    </location>
</feature>